<evidence type="ECO:0000259" key="2">
    <source>
        <dbReference type="PROSITE" id="PS00622"/>
    </source>
</evidence>
<dbReference type="SMART" id="SM00421">
    <property type="entry name" value="HTH_LUXR"/>
    <property type="match status" value="1"/>
</dbReference>
<accession>A0A085G2F9</accession>
<name>A0A085G2F9_9ENTR</name>
<gene>
    <name evidence="3" type="ORF">GBAG_3564</name>
</gene>
<evidence type="ECO:0000313" key="4">
    <source>
        <dbReference type="Proteomes" id="UP000028653"/>
    </source>
</evidence>
<keyword evidence="4" id="KW-1185">Reference proteome</keyword>
<dbReference type="OrthoDB" id="6623825at2"/>
<dbReference type="GO" id="GO:0003677">
    <property type="term" value="F:DNA binding"/>
    <property type="evidence" value="ECO:0007669"/>
    <property type="project" value="UniProtKB-KW"/>
</dbReference>
<dbReference type="SUPFAM" id="SSF46894">
    <property type="entry name" value="C-terminal effector domain of the bipartite response regulators"/>
    <property type="match status" value="1"/>
</dbReference>
<proteinExistence type="predicted"/>
<dbReference type="EMBL" id="JMPI01000061">
    <property type="protein sequence ID" value="KFC77904.1"/>
    <property type="molecule type" value="Genomic_DNA"/>
</dbReference>
<dbReference type="Gene3D" id="1.10.10.10">
    <property type="entry name" value="Winged helix-like DNA-binding domain superfamily/Winged helix DNA-binding domain"/>
    <property type="match status" value="1"/>
</dbReference>
<dbReference type="AlphaFoldDB" id="A0A085G2F9"/>
<comment type="caution">
    <text evidence="3">The sequence shown here is derived from an EMBL/GenBank/DDBJ whole genome shotgun (WGS) entry which is preliminary data.</text>
</comment>
<evidence type="ECO:0000256" key="1">
    <source>
        <dbReference type="ARBA" id="ARBA00023125"/>
    </source>
</evidence>
<dbReference type="RefSeq" id="WP_034498664.1">
    <property type="nucleotide sequence ID" value="NZ_JMPI01000061.1"/>
</dbReference>
<dbReference type="PROSITE" id="PS00622">
    <property type="entry name" value="HTH_LUXR_1"/>
    <property type="match status" value="1"/>
</dbReference>
<dbReference type="InterPro" id="IPR036388">
    <property type="entry name" value="WH-like_DNA-bd_sf"/>
</dbReference>
<dbReference type="GO" id="GO:0006355">
    <property type="term" value="P:regulation of DNA-templated transcription"/>
    <property type="evidence" value="ECO:0007669"/>
    <property type="project" value="InterPro"/>
</dbReference>
<keyword evidence="1" id="KW-0238">DNA-binding</keyword>
<dbReference type="Proteomes" id="UP000028653">
    <property type="component" value="Unassembled WGS sequence"/>
</dbReference>
<organism evidence="3 4">
    <name type="scientific">Buttiauxella agrestis ATCC 33320</name>
    <dbReference type="NCBI Taxonomy" id="1006004"/>
    <lineage>
        <taxon>Bacteria</taxon>
        <taxon>Pseudomonadati</taxon>
        <taxon>Pseudomonadota</taxon>
        <taxon>Gammaproteobacteria</taxon>
        <taxon>Enterobacterales</taxon>
        <taxon>Enterobacteriaceae</taxon>
        <taxon>Buttiauxella</taxon>
    </lineage>
</organism>
<feature type="domain" description="HTH luxR-type" evidence="2">
    <location>
        <begin position="170"/>
        <end position="197"/>
    </location>
</feature>
<evidence type="ECO:0000313" key="3">
    <source>
        <dbReference type="EMBL" id="KFC77904.1"/>
    </source>
</evidence>
<protein>
    <recommendedName>
        <fullName evidence="2">HTH luxR-type domain-containing protein</fullName>
    </recommendedName>
</protein>
<sequence>MQNNITVNNISSPIIVVMPCVLTAAGIVNTLQTQLKINGLVKVIKRLDEAYSGILKIPDVMVLLNISESTSQLAEEIKFINWCRTVQPSANIIAYTRNHKVSVLNYIAALGVKVIISQYEPTATFSDLVSKSFNSKSMLCSLIVKSILEERITTELTVCEVQVIGQLFLGHNVSQVAHNLGRDIRTVSAHKRHAMEKLGLNCEKDLHVLGCALSGK</sequence>
<dbReference type="InterPro" id="IPR000792">
    <property type="entry name" value="Tscrpt_reg_LuxR_C"/>
</dbReference>
<dbReference type="InterPro" id="IPR016032">
    <property type="entry name" value="Sig_transdc_resp-reg_C-effctor"/>
</dbReference>
<dbReference type="eggNOG" id="COG2197">
    <property type="taxonomic scope" value="Bacteria"/>
</dbReference>
<reference evidence="3 4" key="1">
    <citation type="submission" date="2014-05" db="EMBL/GenBank/DDBJ databases">
        <title>ATOL: Assembling a taxonomically balanced genome-scale reconstruction of the evolutionary history of the Enterobacteriaceae.</title>
        <authorList>
            <person name="Plunkett G.III."/>
            <person name="Neeno-Eckwall E.C."/>
            <person name="Glasner J.D."/>
            <person name="Perna N.T."/>
        </authorList>
    </citation>
    <scope>NUCLEOTIDE SEQUENCE [LARGE SCALE GENOMIC DNA]</scope>
    <source>
        <strain evidence="3 4">ATCC 33320</strain>
    </source>
</reference>
<dbReference type="STRING" id="1006004.GBAG_3564"/>
<dbReference type="Pfam" id="PF00196">
    <property type="entry name" value="GerE"/>
    <property type="match status" value="1"/>
</dbReference>